<dbReference type="CDD" id="cd08267">
    <property type="entry name" value="MDR1"/>
    <property type="match status" value="1"/>
</dbReference>
<dbReference type="InterPro" id="IPR013154">
    <property type="entry name" value="ADH-like_N"/>
</dbReference>
<reference evidence="2 3" key="1">
    <citation type="submission" date="2023-04" db="EMBL/GenBank/DDBJ databases">
        <title>Fusibacter bizertensis strain WBS, isolated from littoral bottom sediments of the Arctic seas - biochemical and genomic analysis.</title>
        <authorList>
            <person name="Brioukhanov A.L."/>
        </authorList>
    </citation>
    <scope>NUCLEOTIDE SEQUENCE [LARGE SCALE GENOMIC DNA]</scope>
    <source>
        <strain evidence="2 3">WBS</strain>
    </source>
</reference>
<comment type="caution">
    <text evidence="2">The sequence shown here is derived from an EMBL/GenBank/DDBJ whole genome shotgun (WGS) entry which is preliminary data.</text>
</comment>
<dbReference type="EMBL" id="JARYZI010000009">
    <property type="protein sequence ID" value="MDH8679029.1"/>
    <property type="molecule type" value="Genomic_DNA"/>
</dbReference>
<dbReference type="InterPro" id="IPR052733">
    <property type="entry name" value="Chloroplast_QOR"/>
</dbReference>
<dbReference type="SMART" id="SM00829">
    <property type="entry name" value="PKS_ER"/>
    <property type="match status" value="1"/>
</dbReference>
<keyword evidence="3" id="KW-1185">Reference proteome</keyword>
<dbReference type="Pfam" id="PF13602">
    <property type="entry name" value="ADH_zinc_N_2"/>
    <property type="match status" value="1"/>
</dbReference>
<dbReference type="PANTHER" id="PTHR44013">
    <property type="entry name" value="ZINC-TYPE ALCOHOL DEHYDROGENASE-LIKE PROTEIN C16A3.02C"/>
    <property type="match status" value="1"/>
</dbReference>
<gene>
    <name evidence="2" type="ORF">QE109_12785</name>
</gene>
<dbReference type="PANTHER" id="PTHR44013:SF1">
    <property type="entry name" value="ZINC-TYPE ALCOHOL DEHYDROGENASE-LIKE PROTEIN C16A3.02C"/>
    <property type="match status" value="1"/>
</dbReference>
<dbReference type="RefSeq" id="WP_281094925.1">
    <property type="nucleotide sequence ID" value="NZ_JARYZI010000009.1"/>
</dbReference>
<dbReference type="SUPFAM" id="SSF51735">
    <property type="entry name" value="NAD(P)-binding Rossmann-fold domains"/>
    <property type="match status" value="1"/>
</dbReference>
<dbReference type="InterPro" id="IPR020843">
    <property type="entry name" value="ER"/>
</dbReference>
<accession>A0ABT6NF33</accession>
<proteinExistence type="predicted"/>
<dbReference type="Gene3D" id="3.40.50.720">
    <property type="entry name" value="NAD(P)-binding Rossmann-like Domain"/>
    <property type="match status" value="1"/>
</dbReference>
<protein>
    <submittedName>
        <fullName evidence="2">NAD(P)-dependent alcohol dehydrogenase</fullName>
    </submittedName>
</protein>
<feature type="domain" description="Enoyl reductase (ER)" evidence="1">
    <location>
        <begin position="10"/>
        <end position="303"/>
    </location>
</feature>
<dbReference type="InterPro" id="IPR036291">
    <property type="entry name" value="NAD(P)-bd_dom_sf"/>
</dbReference>
<dbReference type="Pfam" id="PF08240">
    <property type="entry name" value="ADH_N"/>
    <property type="match status" value="1"/>
</dbReference>
<organism evidence="2 3">
    <name type="scientific">Fusibacter bizertensis</name>
    <dbReference type="NCBI Taxonomy" id="1488331"/>
    <lineage>
        <taxon>Bacteria</taxon>
        <taxon>Bacillati</taxon>
        <taxon>Bacillota</taxon>
        <taxon>Clostridia</taxon>
        <taxon>Eubacteriales</taxon>
        <taxon>Eubacteriales Family XII. Incertae Sedis</taxon>
        <taxon>Fusibacter</taxon>
    </lineage>
</organism>
<sequence>MKAISVIDKDNDKELALVEVFDVQPAKYEIKVKVKKVPLTTGDVALMRMGSKKNKIVGQFYAGEVVSLGNGVDEYNIGDRVCGLHKNGTLSEFICVSNESIIHQIPDDISYEGAVSLLFGGSAALYFLKKLASMNRKLWILINGASGEVGLLALQLMKAYGHNVTAVSSAKNFAILEQFGADRCIDYTQENIEEYLDQFDVVFDAVGKLNVHRTVAHMSKDSDFITTHVGVELIGTLLKSWLVKSVRIKMGIASFKKEDIETLFELYSVGGIREVIDSRVALKEVSKALDRVKSGAKVGTVIIDFEN</sequence>
<evidence type="ECO:0000313" key="3">
    <source>
        <dbReference type="Proteomes" id="UP001158045"/>
    </source>
</evidence>
<evidence type="ECO:0000259" key="1">
    <source>
        <dbReference type="SMART" id="SM00829"/>
    </source>
</evidence>
<dbReference type="InterPro" id="IPR011032">
    <property type="entry name" value="GroES-like_sf"/>
</dbReference>
<dbReference type="SUPFAM" id="SSF50129">
    <property type="entry name" value="GroES-like"/>
    <property type="match status" value="1"/>
</dbReference>
<dbReference type="Gene3D" id="3.90.180.10">
    <property type="entry name" value="Medium-chain alcohol dehydrogenases, catalytic domain"/>
    <property type="match status" value="1"/>
</dbReference>
<dbReference type="Proteomes" id="UP001158045">
    <property type="component" value="Unassembled WGS sequence"/>
</dbReference>
<evidence type="ECO:0000313" key="2">
    <source>
        <dbReference type="EMBL" id="MDH8679029.1"/>
    </source>
</evidence>
<name>A0ABT6NF33_9FIRM</name>